<organism evidence="1 2">
    <name type="scientific">Candidatus Segetimicrobium genomatis</name>
    <dbReference type="NCBI Taxonomy" id="2569760"/>
    <lineage>
        <taxon>Bacteria</taxon>
        <taxon>Bacillati</taxon>
        <taxon>Candidatus Sysuimicrobiota</taxon>
        <taxon>Candidatus Sysuimicrobiia</taxon>
        <taxon>Candidatus Sysuimicrobiales</taxon>
        <taxon>Candidatus Segetimicrobiaceae</taxon>
        <taxon>Candidatus Segetimicrobium</taxon>
    </lineage>
</organism>
<evidence type="ECO:0000313" key="1">
    <source>
        <dbReference type="EMBL" id="TMJ06999.1"/>
    </source>
</evidence>
<proteinExistence type="predicted"/>
<comment type="caution">
    <text evidence="1">The sequence shown here is derived from an EMBL/GenBank/DDBJ whole genome shotgun (WGS) entry which is preliminary data.</text>
</comment>
<dbReference type="NCBIfam" id="TIGR03492">
    <property type="entry name" value="lipid-A-disaccharide synthase-related protein"/>
    <property type="match status" value="1"/>
</dbReference>
<sequence>MLIVSNGHGEDAVGMALAAEIGSVAQLAAFPLAGAGAAYRGIPMLDPRRQLPSGGFGLRGSWRAIWADLRAGIVSLWLGQRARLRQLRGRHHLVVAIGDVYCLWMAARAGGPLVFIATAKSEYNEPHRWLERMLIRRHAAAVFTRDQATADALRRAGLPATYAGNPLMDTIGLTGTLGSPDATGPTVTILPGSRADAYTNLQPLLHLCAAVASRVQANFLCALASSIDVDRARTSVEAAGWQATGDLLKREGATVRLTRAFGDAVQAADVVVGLAGTANEQAAGLGKPVVTFAGPGSQITPHFVRLQKRLLGEALVTGQTWEDAANSVIRLLNDPKERAARGTAGRERMGGTGGVARIAETILALLRER</sequence>
<evidence type="ECO:0008006" key="3">
    <source>
        <dbReference type="Google" id="ProtNLM"/>
    </source>
</evidence>
<dbReference type="Proteomes" id="UP000318661">
    <property type="component" value="Unassembled WGS sequence"/>
</dbReference>
<dbReference type="PANTHER" id="PTHR39517">
    <property type="entry name" value="SLL0192 PROTEIN"/>
    <property type="match status" value="1"/>
</dbReference>
<dbReference type="PANTHER" id="PTHR39517:SF1">
    <property type="entry name" value="LIPID-A-DISACCHARIDE SYNTHASE"/>
    <property type="match status" value="1"/>
</dbReference>
<protein>
    <recommendedName>
        <fullName evidence="3">Lipid-A-disaccharide synthase</fullName>
    </recommendedName>
</protein>
<evidence type="ECO:0000313" key="2">
    <source>
        <dbReference type="Proteomes" id="UP000318661"/>
    </source>
</evidence>
<gene>
    <name evidence="1" type="ORF">E6G99_08150</name>
</gene>
<reference evidence="1 2" key="1">
    <citation type="journal article" date="2019" name="Nat. Microbiol.">
        <title>Mediterranean grassland soil C-N compound turnover is dependent on rainfall and depth, and is mediated by genomically divergent microorganisms.</title>
        <authorList>
            <person name="Diamond S."/>
            <person name="Andeer P.F."/>
            <person name="Li Z."/>
            <person name="Crits-Christoph A."/>
            <person name="Burstein D."/>
            <person name="Anantharaman K."/>
            <person name="Lane K.R."/>
            <person name="Thomas B.C."/>
            <person name="Pan C."/>
            <person name="Northen T.R."/>
            <person name="Banfield J.F."/>
        </authorList>
    </citation>
    <scope>NUCLEOTIDE SEQUENCE [LARGE SCALE GENOMIC DNA]</scope>
    <source>
        <strain evidence="1">NP_2</strain>
    </source>
</reference>
<name>A0A537LG56_9BACT</name>
<dbReference type="SUPFAM" id="SSF53756">
    <property type="entry name" value="UDP-Glycosyltransferase/glycogen phosphorylase"/>
    <property type="match status" value="1"/>
</dbReference>
<dbReference type="EMBL" id="VBAJ01000205">
    <property type="protein sequence ID" value="TMJ06999.1"/>
    <property type="molecule type" value="Genomic_DNA"/>
</dbReference>
<accession>A0A537LG56</accession>
<dbReference type="InterPro" id="IPR019994">
    <property type="entry name" value="Lipid-A-disac_synthase-rel_put"/>
</dbReference>
<dbReference type="AlphaFoldDB" id="A0A537LG56"/>